<name>A0A392MXX8_9FABA</name>
<reference evidence="2 3" key="1">
    <citation type="journal article" date="2018" name="Front. Plant Sci.">
        <title>Red Clover (Trifolium pratense) and Zigzag Clover (T. medium) - A Picture of Genomic Similarities and Differences.</title>
        <authorList>
            <person name="Dluhosova J."/>
            <person name="Istvanek J."/>
            <person name="Nedelnik J."/>
            <person name="Repkova J."/>
        </authorList>
    </citation>
    <scope>NUCLEOTIDE SEQUENCE [LARGE SCALE GENOMIC DNA]</scope>
    <source>
        <strain evidence="3">cv. 10/8</strain>
        <tissue evidence="2">Leaf</tissue>
    </source>
</reference>
<dbReference type="AlphaFoldDB" id="A0A392MXX8"/>
<dbReference type="SUPFAM" id="SSF52047">
    <property type="entry name" value="RNI-like"/>
    <property type="match status" value="1"/>
</dbReference>
<keyword evidence="1" id="KW-0611">Plant defense</keyword>
<dbReference type="EMBL" id="LXQA010022045">
    <property type="protein sequence ID" value="MCH92163.1"/>
    <property type="molecule type" value="Genomic_DNA"/>
</dbReference>
<dbReference type="Gene3D" id="3.80.10.10">
    <property type="entry name" value="Ribonuclease Inhibitor"/>
    <property type="match status" value="1"/>
</dbReference>
<comment type="caution">
    <text evidence="2">The sequence shown here is derived from an EMBL/GenBank/DDBJ whole genome shotgun (WGS) entry which is preliminary data.</text>
</comment>
<evidence type="ECO:0000313" key="2">
    <source>
        <dbReference type="EMBL" id="MCH92163.1"/>
    </source>
</evidence>
<proteinExistence type="predicted"/>
<dbReference type="PANTHER" id="PTHR36766">
    <property type="entry name" value="PLANT BROAD-SPECTRUM MILDEW RESISTANCE PROTEIN RPW8"/>
    <property type="match status" value="1"/>
</dbReference>
<sequence>MFPNLETLYISDCKNLNLSADNDIPIQTLRMKYLHLEGFLELFTLPKWIEGAIDTLETLIVVNCPNLNMLSYFLISMSHLKRLYIHDCPLLKMILLPSYNDHFTALEDLRIDGCPDLCRHYQQHCGEYWPTIAHIKSVFIGEPRGEEE</sequence>
<accession>A0A392MXX8</accession>
<protein>
    <recommendedName>
        <fullName evidence="4">Disease resistance protein</fullName>
    </recommendedName>
</protein>
<dbReference type="PANTHER" id="PTHR36766:SF61">
    <property type="entry name" value="NB-ARC DOMAIN DISEASE RESISTANCE PROTEIN"/>
    <property type="match status" value="1"/>
</dbReference>
<dbReference type="GO" id="GO:0006952">
    <property type="term" value="P:defense response"/>
    <property type="evidence" value="ECO:0007669"/>
    <property type="project" value="UniProtKB-KW"/>
</dbReference>
<dbReference type="Proteomes" id="UP000265520">
    <property type="component" value="Unassembled WGS sequence"/>
</dbReference>
<keyword evidence="3" id="KW-1185">Reference proteome</keyword>
<evidence type="ECO:0008006" key="4">
    <source>
        <dbReference type="Google" id="ProtNLM"/>
    </source>
</evidence>
<evidence type="ECO:0000313" key="3">
    <source>
        <dbReference type="Proteomes" id="UP000265520"/>
    </source>
</evidence>
<organism evidence="2 3">
    <name type="scientific">Trifolium medium</name>
    <dbReference type="NCBI Taxonomy" id="97028"/>
    <lineage>
        <taxon>Eukaryota</taxon>
        <taxon>Viridiplantae</taxon>
        <taxon>Streptophyta</taxon>
        <taxon>Embryophyta</taxon>
        <taxon>Tracheophyta</taxon>
        <taxon>Spermatophyta</taxon>
        <taxon>Magnoliopsida</taxon>
        <taxon>eudicotyledons</taxon>
        <taxon>Gunneridae</taxon>
        <taxon>Pentapetalae</taxon>
        <taxon>rosids</taxon>
        <taxon>fabids</taxon>
        <taxon>Fabales</taxon>
        <taxon>Fabaceae</taxon>
        <taxon>Papilionoideae</taxon>
        <taxon>50 kb inversion clade</taxon>
        <taxon>NPAAA clade</taxon>
        <taxon>Hologalegina</taxon>
        <taxon>IRL clade</taxon>
        <taxon>Trifolieae</taxon>
        <taxon>Trifolium</taxon>
    </lineage>
</organism>
<evidence type="ECO:0000256" key="1">
    <source>
        <dbReference type="ARBA" id="ARBA00022821"/>
    </source>
</evidence>
<dbReference type="InterPro" id="IPR032675">
    <property type="entry name" value="LRR_dom_sf"/>
</dbReference>